<sequence length="542" mass="61382">MPESQTKLVKDAFTNTASIKTMSIDVFDKTLTDSDSDSNDTNPKSSPNKNGQRSPTLHQHNQATLVHPGEFESENHFYPRVLNATIHPLVASFFQLGNERIMARYAHLNPQVNLDKLRECLSYQPKTFKWAGSDLFNITTASGQRQMILIETNSCPSGQKSMPLLSDTEEYGGYRVVLETAFREVLEKADPALGGLAVVYDKNKMETTAYASVLAEISKEKVWCVEFYDEDEDPPVKWVDRVMHVRDENGVFHSIRACFRYVTQKPWNRFPLTTKTLVLNPIISCLAGGRNKMMAARAYEFFNAELADSGLAVRIPETINNVTKEAIPLWVNYMGGHAVLKIPYSNAGQGVFTITNENELDQFLEMNHHYDKFIVQSLVGNASWSSTTRAGKFFHVGTIPNRRNHTYVSDLRIMVTADRNGFRPVAMYARRARKPLVTKLEDNPNCSSWEMLGTNLSVKQEDGRWTSEPERLLLMDRKDFNQLGIGVDDLIDAYVQTCLSVIAIDKLSDRLMPDDETFNFDLFRSLNPDEALLHEILVQIGV</sequence>
<dbReference type="SUPFAM" id="SSF56059">
    <property type="entry name" value="Glutathione synthetase ATP-binding domain-like"/>
    <property type="match status" value="1"/>
</dbReference>
<keyword evidence="3" id="KW-1185">Reference proteome</keyword>
<accession>A0A9N9FBU1</accession>
<dbReference type="Proteomes" id="UP000789572">
    <property type="component" value="Unassembled WGS sequence"/>
</dbReference>
<reference evidence="2" key="1">
    <citation type="submission" date="2021-06" db="EMBL/GenBank/DDBJ databases">
        <authorList>
            <person name="Kallberg Y."/>
            <person name="Tangrot J."/>
            <person name="Rosling A."/>
        </authorList>
    </citation>
    <scope>NUCLEOTIDE SEQUENCE</scope>
    <source>
        <strain evidence="2">IA702</strain>
    </source>
</reference>
<gene>
    <name evidence="2" type="ORF">POCULU_LOCUS3670</name>
</gene>
<evidence type="ECO:0000256" key="1">
    <source>
        <dbReference type="SAM" id="MobiDB-lite"/>
    </source>
</evidence>
<proteinExistence type="predicted"/>
<protein>
    <submittedName>
        <fullName evidence="2">1083_t:CDS:1</fullName>
    </submittedName>
</protein>
<dbReference type="AlphaFoldDB" id="A0A9N9FBU1"/>
<organism evidence="2 3">
    <name type="scientific">Paraglomus occultum</name>
    <dbReference type="NCBI Taxonomy" id="144539"/>
    <lineage>
        <taxon>Eukaryota</taxon>
        <taxon>Fungi</taxon>
        <taxon>Fungi incertae sedis</taxon>
        <taxon>Mucoromycota</taxon>
        <taxon>Glomeromycotina</taxon>
        <taxon>Glomeromycetes</taxon>
        <taxon>Paraglomerales</taxon>
        <taxon>Paraglomeraceae</taxon>
        <taxon>Paraglomus</taxon>
    </lineage>
</organism>
<dbReference type="OrthoDB" id="10268014at2759"/>
<name>A0A9N9FBU1_9GLOM</name>
<dbReference type="EMBL" id="CAJVPJ010000419">
    <property type="protein sequence ID" value="CAG8522974.1"/>
    <property type="molecule type" value="Genomic_DNA"/>
</dbReference>
<feature type="compositionally biased region" description="Low complexity" evidence="1">
    <location>
        <begin position="39"/>
        <end position="50"/>
    </location>
</feature>
<comment type="caution">
    <text evidence="2">The sequence shown here is derived from an EMBL/GenBank/DDBJ whole genome shotgun (WGS) entry which is preliminary data.</text>
</comment>
<evidence type="ECO:0000313" key="3">
    <source>
        <dbReference type="Proteomes" id="UP000789572"/>
    </source>
</evidence>
<feature type="region of interest" description="Disordered" evidence="1">
    <location>
        <begin position="30"/>
        <end position="57"/>
    </location>
</feature>
<evidence type="ECO:0000313" key="2">
    <source>
        <dbReference type="EMBL" id="CAG8522974.1"/>
    </source>
</evidence>